<keyword evidence="4" id="KW-0130">Cell adhesion</keyword>
<feature type="compositionally biased region" description="Basic and acidic residues" evidence="9">
    <location>
        <begin position="126"/>
        <end position="137"/>
    </location>
</feature>
<feature type="region of interest" description="Disordered" evidence="9">
    <location>
        <begin position="126"/>
        <end position="146"/>
    </location>
</feature>
<name>A0AA40KSK8_9HYME</name>
<evidence type="ECO:0000313" key="13">
    <source>
        <dbReference type="Proteomes" id="UP001177670"/>
    </source>
</evidence>
<dbReference type="Pfam" id="PF25059">
    <property type="entry name" value="FN3_DSCAM-DSCAML_C"/>
    <property type="match status" value="1"/>
</dbReference>
<dbReference type="Proteomes" id="UP001177670">
    <property type="component" value="Unassembled WGS sequence"/>
</dbReference>
<dbReference type="CDD" id="cd00063">
    <property type="entry name" value="FN3"/>
    <property type="match status" value="1"/>
</dbReference>
<evidence type="ECO:0000256" key="5">
    <source>
        <dbReference type="ARBA" id="ARBA00022989"/>
    </source>
</evidence>
<dbReference type="SUPFAM" id="SSF49265">
    <property type="entry name" value="Fibronectin type III"/>
    <property type="match status" value="1"/>
</dbReference>
<dbReference type="InterPro" id="IPR056754">
    <property type="entry name" value="DSCAM/DSCAML_C"/>
</dbReference>
<feature type="domain" description="DSCAM/DSCAML C-terminal" evidence="11">
    <location>
        <begin position="21"/>
        <end position="73"/>
    </location>
</feature>
<keyword evidence="2 10" id="KW-0812">Transmembrane</keyword>
<comment type="subcellular location">
    <subcellularLocation>
        <location evidence="1">Membrane</location>
        <topology evidence="1">Single-pass membrane protein</topology>
    </subcellularLocation>
</comment>
<proteinExistence type="predicted"/>
<evidence type="ECO:0000256" key="7">
    <source>
        <dbReference type="ARBA" id="ARBA00023157"/>
    </source>
</evidence>
<feature type="transmembrane region" description="Helical" evidence="10">
    <location>
        <begin position="95"/>
        <end position="117"/>
    </location>
</feature>
<dbReference type="InterPro" id="IPR036116">
    <property type="entry name" value="FN3_sf"/>
</dbReference>
<sequence length="176" mass="19044">MPKLAIGRNMLRSVSRGNDPNSVAVSNNVSPQSRFSILDLESGTKYELRVTAYNNAGSTQAEYLFTTLSPTGSNRMHDEQPSETEQTSLFFDAHVLAPSVISLLAVFLAVAGVCFCLKTHQSRMGAKREDGEIESKGRNRSLGAQSTRDRISVVEAICMKPEGRAGAALVPLVVIE</sequence>
<dbReference type="GO" id="GO:0016020">
    <property type="term" value="C:membrane"/>
    <property type="evidence" value="ECO:0007669"/>
    <property type="project" value="UniProtKB-SubCell"/>
</dbReference>
<keyword evidence="6 10" id="KW-0472">Membrane</keyword>
<evidence type="ECO:0000256" key="4">
    <source>
        <dbReference type="ARBA" id="ARBA00022889"/>
    </source>
</evidence>
<dbReference type="AlphaFoldDB" id="A0AA40KSK8"/>
<evidence type="ECO:0000256" key="6">
    <source>
        <dbReference type="ARBA" id="ARBA00023136"/>
    </source>
</evidence>
<reference evidence="12" key="1">
    <citation type="submission" date="2021-10" db="EMBL/GenBank/DDBJ databases">
        <title>Melipona bicolor Genome sequencing and assembly.</title>
        <authorList>
            <person name="Araujo N.S."/>
            <person name="Arias M.C."/>
        </authorList>
    </citation>
    <scope>NUCLEOTIDE SEQUENCE</scope>
    <source>
        <strain evidence="12">USP_2M_L1-L4_2017</strain>
        <tissue evidence="12">Whole body</tissue>
    </source>
</reference>
<keyword evidence="5 10" id="KW-1133">Transmembrane helix</keyword>
<comment type="caution">
    <text evidence="12">The sequence shown here is derived from an EMBL/GenBank/DDBJ whole genome shotgun (WGS) entry which is preliminary data.</text>
</comment>
<evidence type="ECO:0000256" key="9">
    <source>
        <dbReference type="SAM" id="MobiDB-lite"/>
    </source>
</evidence>
<evidence type="ECO:0000256" key="3">
    <source>
        <dbReference type="ARBA" id="ARBA00022729"/>
    </source>
</evidence>
<gene>
    <name evidence="12" type="ORF">K0M31_017490</name>
</gene>
<dbReference type="Gene3D" id="2.60.40.10">
    <property type="entry name" value="Immunoglobulins"/>
    <property type="match status" value="1"/>
</dbReference>
<evidence type="ECO:0000256" key="2">
    <source>
        <dbReference type="ARBA" id="ARBA00022692"/>
    </source>
</evidence>
<accession>A0AA40KSK8</accession>
<keyword evidence="7" id="KW-1015">Disulfide bond</keyword>
<dbReference type="InterPro" id="IPR013783">
    <property type="entry name" value="Ig-like_fold"/>
</dbReference>
<dbReference type="InterPro" id="IPR003961">
    <property type="entry name" value="FN3_dom"/>
</dbReference>
<evidence type="ECO:0000259" key="11">
    <source>
        <dbReference type="Pfam" id="PF25059"/>
    </source>
</evidence>
<organism evidence="12 13">
    <name type="scientific">Melipona bicolor</name>
    <dbReference type="NCBI Taxonomy" id="60889"/>
    <lineage>
        <taxon>Eukaryota</taxon>
        <taxon>Metazoa</taxon>
        <taxon>Ecdysozoa</taxon>
        <taxon>Arthropoda</taxon>
        <taxon>Hexapoda</taxon>
        <taxon>Insecta</taxon>
        <taxon>Pterygota</taxon>
        <taxon>Neoptera</taxon>
        <taxon>Endopterygota</taxon>
        <taxon>Hymenoptera</taxon>
        <taxon>Apocrita</taxon>
        <taxon>Aculeata</taxon>
        <taxon>Apoidea</taxon>
        <taxon>Anthophila</taxon>
        <taxon>Apidae</taxon>
        <taxon>Melipona</taxon>
    </lineage>
</organism>
<dbReference type="GO" id="GO:0007155">
    <property type="term" value="P:cell adhesion"/>
    <property type="evidence" value="ECO:0007669"/>
    <property type="project" value="UniProtKB-KW"/>
</dbReference>
<keyword evidence="3" id="KW-0732">Signal</keyword>
<evidence type="ECO:0000313" key="12">
    <source>
        <dbReference type="EMBL" id="KAK1131202.1"/>
    </source>
</evidence>
<evidence type="ECO:0000256" key="8">
    <source>
        <dbReference type="ARBA" id="ARBA00023319"/>
    </source>
</evidence>
<evidence type="ECO:0000256" key="10">
    <source>
        <dbReference type="SAM" id="Phobius"/>
    </source>
</evidence>
<dbReference type="EMBL" id="JAHYIQ010000006">
    <property type="protein sequence ID" value="KAK1131202.1"/>
    <property type="molecule type" value="Genomic_DNA"/>
</dbReference>
<keyword evidence="13" id="KW-1185">Reference proteome</keyword>
<protein>
    <recommendedName>
        <fullName evidence="11">DSCAM/DSCAML C-terminal domain-containing protein</fullName>
    </recommendedName>
</protein>
<keyword evidence="8" id="KW-0393">Immunoglobulin domain</keyword>
<evidence type="ECO:0000256" key="1">
    <source>
        <dbReference type="ARBA" id="ARBA00004167"/>
    </source>
</evidence>